<dbReference type="Gene3D" id="3.40.50.300">
    <property type="entry name" value="P-loop containing nucleotide triphosphate hydrolases"/>
    <property type="match status" value="1"/>
</dbReference>
<dbReference type="EMBL" id="JABSTR010000003">
    <property type="protein sequence ID" value="KAH9365810.1"/>
    <property type="molecule type" value="Genomic_DNA"/>
</dbReference>
<dbReference type="PANTHER" id="PTHR47959">
    <property type="entry name" value="ATP-DEPENDENT RNA HELICASE RHLE-RELATED"/>
    <property type="match status" value="1"/>
</dbReference>
<reference evidence="7 8" key="1">
    <citation type="journal article" date="2020" name="Cell">
        <title>Large-Scale Comparative Analyses of Tick Genomes Elucidate Their Genetic Diversity and Vector Capacities.</title>
        <authorList>
            <consortium name="Tick Genome and Microbiome Consortium (TIGMIC)"/>
            <person name="Jia N."/>
            <person name="Wang J."/>
            <person name="Shi W."/>
            <person name="Du L."/>
            <person name="Sun Y."/>
            <person name="Zhan W."/>
            <person name="Jiang J.F."/>
            <person name="Wang Q."/>
            <person name="Zhang B."/>
            <person name="Ji P."/>
            <person name="Bell-Sakyi L."/>
            <person name="Cui X.M."/>
            <person name="Yuan T.T."/>
            <person name="Jiang B.G."/>
            <person name="Yang W.F."/>
            <person name="Lam T.T."/>
            <person name="Chang Q.C."/>
            <person name="Ding S.J."/>
            <person name="Wang X.J."/>
            <person name="Zhu J.G."/>
            <person name="Ruan X.D."/>
            <person name="Zhao L."/>
            <person name="Wei J.T."/>
            <person name="Ye R.Z."/>
            <person name="Que T.C."/>
            <person name="Du C.H."/>
            <person name="Zhou Y.H."/>
            <person name="Cheng J.X."/>
            <person name="Dai P.F."/>
            <person name="Guo W.B."/>
            <person name="Han X.H."/>
            <person name="Huang E.J."/>
            <person name="Li L.F."/>
            <person name="Wei W."/>
            <person name="Gao Y.C."/>
            <person name="Liu J.Z."/>
            <person name="Shao H.Z."/>
            <person name="Wang X."/>
            <person name="Wang C.C."/>
            <person name="Yang T.C."/>
            <person name="Huo Q.B."/>
            <person name="Li W."/>
            <person name="Chen H.Y."/>
            <person name="Chen S.E."/>
            <person name="Zhou L.G."/>
            <person name="Ni X.B."/>
            <person name="Tian J.H."/>
            <person name="Sheng Y."/>
            <person name="Liu T."/>
            <person name="Pan Y.S."/>
            <person name="Xia L.Y."/>
            <person name="Li J."/>
            <person name="Zhao F."/>
            <person name="Cao W.C."/>
        </authorList>
    </citation>
    <scope>NUCLEOTIDE SEQUENCE [LARGE SCALE GENOMIC DNA]</scope>
    <source>
        <strain evidence="7">HaeL-2018</strain>
    </source>
</reference>
<keyword evidence="3" id="KW-0347">Helicase</keyword>
<dbReference type="InterPro" id="IPR011545">
    <property type="entry name" value="DEAD/DEAH_box_helicase_dom"/>
</dbReference>
<dbReference type="SUPFAM" id="SSF52540">
    <property type="entry name" value="P-loop containing nucleoside triphosphate hydrolases"/>
    <property type="match status" value="1"/>
</dbReference>
<dbReference type="OrthoDB" id="6511945at2759"/>
<keyword evidence="8" id="KW-1185">Reference proteome</keyword>
<keyword evidence="1" id="KW-0547">Nucleotide-binding</keyword>
<dbReference type="PROSITE" id="PS51192">
    <property type="entry name" value="HELICASE_ATP_BIND_1"/>
    <property type="match status" value="1"/>
</dbReference>
<evidence type="ECO:0000313" key="7">
    <source>
        <dbReference type="EMBL" id="KAH9365810.1"/>
    </source>
</evidence>
<evidence type="ECO:0000256" key="2">
    <source>
        <dbReference type="ARBA" id="ARBA00022801"/>
    </source>
</evidence>
<comment type="caution">
    <text evidence="7">The sequence shown here is derived from an EMBL/GenBank/DDBJ whole genome shotgun (WGS) entry which is preliminary data.</text>
</comment>
<accession>A0A9J6FR85</accession>
<gene>
    <name evidence="7" type="ORF">HPB48_013346</name>
</gene>
<dbReference type="VEuPathDB" id="VectorBase:HLOH_051465"/>
<dbReference type="GO" id="GO:0003724">
    <property type="term" value="F:RNA helicase activity"/>
    <property type="evidence" value="ECO:0007669"/>
    <property type="project" value="TreeGrafter"/>
</dbReference>
<evidence type="ECO:0000313" key="8">
    <source>
        <dbReference type="Proteomes" id="UP000821853"/>
    </source>
</evidence>
<dbReference type="AlphaFoldDB" id="A0A9J6FR85"/>
<dbReference type="PANTHER" id="PTHR47959:SF20">
    <property type="entry name" value="RNA HELICASE"/>
    <property type="match status" value="1"/>
</dbReference>
<dbReference type="GO" id="GO:0005829">
    <property type="term" value="C:cytosol"/>
    <property type="evidence" value="ECO:0007669"/>
    <property type="project" value="TreeGrafter"/>
</dbReference>
<feature type="region of interest" description="Disordered" evidence="5">
    <location>
        <begin position="1"/>
        <end position="23"/>
    </location>
</feature>
<dbReference type="Pfam" id="PF00270">
    <property type="entry name" value="DEAD"/>
    <property type="match status" value="1"/>
</dbReference>
<evidence type="ECO:0000256" key="3">
    <source>
        <dbReference type="ARBA" id="ARBA00022806"/>
    </source>
</evidence>
<sequence length="147" mass="15705">MAAPTEHESSTDAKVEDEETPEEDVTFKSLGVVDVLCEACAQLKWNAPTKIQKEAIPIALQGRLCQCDNAPVAIVLLTKTAGRDVIGLAETGSGKTASFALPILQALLETPQRLFALVLTPTRELAFQISEQFEAAWAPALASRAVS</sequence>
<organism evidence="7 8">
    <name type="scientific">Haemaphysalis longicornis</name>
    <name type="common">Bush tick</name>
    <dbReference type="NCBI Taxonomy" id="44386"/>
    <lineage>
        <taxon>Eukaryota</taxon>
        <taxon>Metazoa</taxon>
        <taxon>Ecdysozoa</taxon>
        <taxon>Arthropoda</taxon>
        <taxon>Chelicerata</taxon>
        <taxon>Arachnida</taxon>
        <taxon>Acari</taxon>
        <taxon>Parasitiformes</taxon>
        <taxon>Ixodida</taxon>
        <taxon>Ixodoidea</taxon>
        <taxon>Ixodidae</taxon>
        <taxon>Haemaphysalinae</taxon>
        <taxon>Haemaphysalis</taxon>
    </lineage>
</organism>
<keyword evidence="4" id="KW-0067">ATP-binding</keyword>
<evidence type="ECO:0000256" key="5">
    <source>
        <dbReference type="SAM" id="MobiDB-lite"/>
    </source>
</evidence>
<dbReference type="InterPro" id="IPR027417">
    <property type="entry name" value="P-loop_NTPase"/>
</dbReference>
<feature type="domain" description="Helicase ATP-binding" evidence="6">
    <location>
        <begin position="76"/>
        <end position="147"/>
    </location>
</feature>
<dbReference type="GO" id="GO:0005524">
    <property type="term" value="F:ATP binding"/>
    <property type="evidence" value="ECO:0007669"/>
    <property type="project" value="UniProtKB-KW"/>
</dbReference>
<protein>
    <recommendedName>
        <fullName evidence="6">Helicase ATP-binding domain-containing protein</fullName>
    </recommendedName>
</protein>
<proteinExistence type="predicted"/>
<evidence type="ECO:0000259" key="6">
    <source>
        <dbReference type="PROSITE" id="PS51192"/>
    </source>
</evidence>
<keyword evidence="2" id="KW-0378">Hydrolase</keyword>
<dbReference type="Proteomes" id="UP000821853">
    <property type="component" value="Unassembled WGS sequence"/>
</dbReference>
<evidence type="ECO:0000256" key="1">
    <source>
        <dbReference type="ARBA" id="ARBA00022741"/>
    </source>
</evidence>
<dbReference type="GO" id="GO:0016787">
    <property type="term" value="F:hydrolase activity"/>
    <property type="evidence" value="ECO:0007669"/>
    <property type="project" value="UniProtKB-KW"/>
</dbReference>
<name>A0A9J6FR85_HAELO</name>
<evidence type="ECO:0000256" key="4">
    <source>
        <dbReference type="ARBA" id="ARBA00022840"/>
    </source>
</evidence>
<feature type="compositionally biased region" description="Basic and acidic residues" evidence="5">
    <location>
        <begin position="1"/>
        <end position="14"/>
    </location>
</feature>
<dbReference type="InterPro" id="IPR050079">
    <property type="entry name" value="DEAD_box_RNA_helicase"/>
</dbReference>
<dbReference type="InterPro" id="IPR014001">
    <property type="entry name" value="Helicase_ATP-bd"/>
</dbReference>
<dbReference type="GO" id="GO:0003676">
    <property type="term" value="F:nucleic acid binding"/>
    <property type="evidence" value="ECO:0007669"/>
    <property type="project" value="InterPro"/>
</dbReference>